<feature type="domain" description="Multidrug resistance protein MdtA-like alpha-helical hairpin" evidence="4">
    <location>
        <begin position="119"/>
        <end position="185"/>
    </location>
</feature>
<dbReference type="InterPro" id="IPR058624">
    <property type="entry name" value="MdtA-like_HH"/>
</dbReference>
<evidence type="ECO:0000259" key="5">
    <source>
        <dbReference type="Pfam" id="PF25917"/>
    </source>
</evidence>
<dbReference type="RefSeq" id="WP_074199782.1">
    <property type="nucleotide sequence ID" value="NZ_FSQZ01000001.1"/>
</dbReference>
<feature type="domain" description="Multidrug resistance protein MdtA-like barrel-sandwich hybrid" evidence="5">
    <location>
        <begin position="74"/>
        <end position="224"/>
    </location>
</feature>
<evidence type="ECO:0000313" key="9">
    <source>
        <dbReference type="Proteomes" id="UP000185093"/>
    </source>
</evidence>
<dbReference type="EMBL" id="FSQZ01000001">
    <property type="protein sequence ID" value="SIN71924.1"/>
    <property type="molecule type" value="Genomic_DNA"/>
</dbReference>
<dbReference type="InterPro" id="IPR058792">
    <property type="entry name" value="Beta-barrel_RND_2"/>
</dbReference>
<dbReference type="Pfam" id="PF25954">
    <property type="entry name" value="Beta-barrel_RND_2"/>
    <property type="match status" value="1"/>
</dbReference>
<evidence type="ECO:0000256" key="2">
    <source>
        <dbReference type="SAM" id="Coils"/>
    </source>
</evidence>
<keyword evidence="3" id="KW-1133">Transmembrane helix</keyword>
<comment type="caution">
    <text evidence="8">The sequence shown here is derived from an EMBL/GenBank/DDBJ whole genome shotgun (WGS) entry which is preliminary data.</text>
</comment>
<dbReference type="Gene3D" id="2.40.50.100">
    <property type="match status" value="1"/>
</dbReference>
<dbReference type="NCBIfam" id="TIGR01730">
    <property type="entry name" value="RND_mfp"/>
    <property type="match status" value="1"/>
</dbReference>
<dbReference type="PANTHER" id="PTHR30469:SF15">
    <property type="entry name" value="HLYD FAMILY OF SECRETION PROTEINS"/>
    <property type="match status" value="1"/>
</dbReference>
<dbReference type="InterPro" id="IPR058625">
    <property type="entry name" value="MdtA-like_BSH"/>
</dbReference>
<keyword evidence="9" id="KW-1185">Reference proteome</keyword>
<feature type="domain" description="CusB-like beta-barrel" evidence="6">
    <location>
        <begin position="235"/>
        <end position="302"/>
    </location>
</feature>
<feature type="coiled-coil region" evidence="2">
    <location>
        <begin position="111"/>
        <end position="190"/>
    </location>
</feature>
<reference evidence="8 9" key="1">
    <citation type="submission" date="2016-11" db="EMBL/GenBank/DDBJ databases">
        <authorList>
            <person name="Varghese N."/>
            <person name="Submissions S."/>
        </authorList>
    </citation>
    <scope>NUCLEOTIDE SEQUENCE [LARGE SCALE GENOMIC DNA]</scope>
    <source>
        <strain evidence="8 9">DSM 20664</strain>
    </source>
</reference>
<dbReference type="PANTHER" id="PTHR30469">
    <property type="entry name" value="MULTIDRUG RESISTANCE PROTEIN MDTA"/>
    <property type="match status" value="1"/>
</dbReference>
<dbReference type="InterPro" id="IPR006143">
    <property type="entry name" value="RND_pump_MFP"/>
</dbReference>
<accession>A0ABY1JE92</accession>
<evidence type="ECO:0000256" key="3">
    <source>
        <dbReference type="SAM" id="Phobius"/>
    </source>
</evidence>
<evidence type="ECO:0000259" key="4">
    <source>
        <dbReference type="Pfam" id="PF25876"/>
    </source>
</evidence>
<feature type="transmembrane region" description="Helical" evidence="3">
    <location>
        <begin position="6"/>
        <end position="24"/>
    </location>
</feature>
<comment type="similarity">
    <text evidence="1">Belongs to the membrane fusion protein (MFP) (TC 8.A.1) family.</text>
</comment>
<evidence type="ECO:0000256" key="1">
    <source>
        <dbReference type="ARBA" id="ARBA00009477"/>
    </source>
</evidence>
<evidence type="ECO:0000313" key="8">
    <source>
        <dbReference type="EMBL" id="SIN71924.1"/>
    </source>
</evidence>
<feature type="domain" description="YknX-like C-terminal permuted SH3-like" evidence="7">
    <location>
        <begin position="310"/>
        <end position="380"/>
    </location>
</feature>
<evidence type="ECO:0000259" key="6">
    <source>
        <dbReference type="Pfam" id="PF25954"/>
    </source>
</evidence>
<sequence>MKTKTIVIVAVALAVVAIVGTSLFNKNKAKDQSGVIKPQESIKVSVVRPTVMKFEDIVTFVGGVEPKEAAIVASKVTSNVTVLDVFVDIGDQVKQGQLLARLDNSLTRRQIEEAKAAVAAAKASISQAKSQLQTTEKDYVRYKNLYQEQVISRQQLDQIEGQYEVDKAKLDQSQRQLEQAEAQLRQLQVMMSYHDIVSPVNGVIAERNIDPGDTVGPGSACFVISRQETVKIKGTITENDYPKVRLGQLAHVKVDAFPNVSFDGSVSRLSPTLDATTRTADLEVWLPSKGMLKPGMFARVEVIVGKHDGIALPREAVKQLAGTGEWYCFIVGSDGKAKQVFVKRGIESGNLVEIVEGVAESDSVISPVVQALGDGMPVEVVSQ</sequence>
<dbReference type="SUPFAM" id="SSF111369">
    <property type="entry name" value="HlyD-like secretion proteins"/>
    <property type="match status" value="1"/>
</dbReference>
<keyword evidence="3" id="KW-0812">Transmembrane</keyword>
<gene>
    <name evidence="8" type="ORF">SAMN05444368_1476</name>
</gene>
<dbReference type="InterPro" id="IPR058637">
    <property type="entry name" value="YknX-like_C"/>
</dbReference>
<dbReference type="Gene3D" id="2.40.420.20">
    <property type="match status" value="1"/>
</dbReference>
<organism evidence="8 9">
    <name type="scientific">Acetomicrobium flavidum</name>
    <dbReference type="NCBI Taxonomy" id="49896"/>
    <lineage>
        <taxon>Bacteria</taxon>
        <taxon>Thermotogati</taxon>
        <taxon>Synergistota</taxon>
        <taxon>Synergistia</taxon>
        <taxon>Synergistales</taxon>
        <taxon>Acetomicrobiaceae</taxon>
        <taxon>Acetomicrobium</taxon>
    </lineage>
</organism>
<dbReference type="Gene3D" id="1.10.287.470">
    <property type="entry name" value="Helix hairpin bin"/>
    <property type="match status" value="1"/>
</dbReference>
<proteinExistence type="inferred from homology"/>
<evidence type="ECO:0000259" key="7">
    <source>
        <dbReference type="Pfam" id="PF25989"/>
    </source>
</evidence>
<protein>
    <submittedName>
        <fullName evidence="8">RND family efflux transporter, MFP subunit</fullName>
    </submittedName>
</protein>
<dbReference type="Gene3D" id="2.40.30.170">
    <property type="match status" value="1"/>
</dbReference>
<dbReference type="Proteomes" id="UP000185093">
    <property type="component" value="Unassembled WGS sequence"/>
</dbReference>
<name>A0ABY1JE92_9BACT</name>
<dbReference type="Pfam" id="PF25989">
    <property type="entry name" value="YknX_C"/>
    <property type="match status" value="1"/>
</dbReference>
<dbReference type="Pfam" id="PF25876">
    <property type="entry name" value="HH_MFP_RND"/>
    <property type="match status" value="1"/>
</dbReference>
<dbReference type="Pfam" id="PF25917">
    <property type="entry name" value="BSH_RND"/>
    <property type="match status" value="1"/>
</dbReference>
<keyword evidence="3" id="KW-0472">Membrane</keyword>
<keyword evidence="2" id="KW-0175">Coiled coil</keyword>